<evidence type="ECO:0000313" key="3">
    <source>
        <dbReference type="Proteomes" id="UP000306602"/>
    </source>
</evidence>
<gene>
    <name evidence="2" type="ORF">E4Z66_01655</name>
</gene>
<dbReference type="EMBL" id="SRKY01000001">
    <property type="protein sequence ID" value="THH38302.1"/>
    <property type="molecule type" value="Genomic_DNA"/>
</dbReference>
<feature type="coiled-coil region" evidence="1">
    <location>
        <begin position="3"/>
        <end position="37"/>
    </location>
</feature>
<name>A0A4S4NFE3_9RHOB</name>
<protein>
    <submittedName>
        <fullName evidence="2">Uncharacterized protein</fullName>
    </submittedName>
</protein>
<comment type="caution">
    <text evidence="2">The sequence shown here is derived from an EMBL/GenBank/DDBJ whole genome shotgun (WGS) entry which is preliminary data.</text>
</comment>
<reference evidence="2 3" key="1">
    <citation type="submission" date="2019-04" db="EMBL/GenBank/DDBJ databases">
        <title>Shimia ponticola sp. nov., isolated from seawater.</title>
        <authorList>
            <person name="Kim Y.-O."/>
            <person name="Yoon J.-H."/>
        </authorList>
    </citation>
    <scope>NUCLEOTIDE SEQUENCE [LARGE SCALE GENOMIC DNA]</scope>
    <source>
        <strain evidence="2 3">MYP11</strain>
    </source>
</reference>
<evidence type="ECO:0000313" key="2">
    <source>
        <dbReference type="EMBL" id="THH38302.1"/>
    </source>
</evidence>
<dbReference type="OrthoDB" id="7873197at2"/>
<keyword evidence="3" id="KW-1185">Reference proteome</keyword>
<accession>A0A4S4NFE3</accession>
<organism evidence="2 3">
    <name type="scientific">Aliishimia ponticola</name>
    <dbReference type="NCBI Taxonomy" id="2499833"/>
    <lineage>
        <taxon>Bacteria</taxon>
        <taxon>Pseudomonadati</taxon>
        <taxon>Pseudomonadota</taxon>
        <taxon>Alphaproteobacteria</taxon>
        <taxon>Rhodobacterales</taxon>
        <taxon>Paracoccaceae</taxon>
        <taxon>Aliishimia</taxon>
    </lineage>
</organism>
<sequence length="105" mass="11574">MTMITLEHDITRQQEMLEASREEVSRLLNEVKSLRAQLERGQAPDAASCPDVKRLTGLVKNCLEVETSLVKCKEQQAGIAQCGVAFDLEAARDSIGCKLDKLRGS</sequence>
<proteinExistence type="predicted"/>
<dbReference type="RefSeq" id="WP_136461195.1">
    <property type="nucleotide sequence ID" value="NZ_SRKY01000001.1"/>
</dbReference>
<keyword evidence="1" id="KW-0175">Coiled coil</keyword>
<dbReference type="Proteomes" id="UP000306602">
    <property type="component" value="Unassembled WGS sequence"/>
</dbReference>
<dbReference type="AlphaFoldDB" id="A0A4S4NFE3"/>
<evidence type="ECO:0000256" key="1">
    <source>
        <dbReference type="SAM" id="Coils"/>
    </source>
</evidence>